<evidence type="ECO:0000313" key="2">
    <source>
        <dbReference type="EMBL" id="WRL46447.1"/>
    </source>
</evidence>
<evidence type="ECO:0000313" key="3">
    <source>
        <dbReference type="Proteomes" id="UP001626593"/>
    </source>
</evidence>
<dbReference type="InterPro" id="IPR021317">
    <property type="entry name" value="DUF2917"/>
</dbReference>
<dbReference type="Pfam" id="PF11142">
    <property type="entry name" value="DUF2917"/>
    <property type="match status" value="1"/>
</dbReference>
<organism evidence="2 3">
    <name type="scientific">Aromatoleum evansii</name>
    <name type="common">Azoarcus evansii</name>
    <dbReference type="NCBI Taxonomy" id="59406"/>
    <lineage>
        <taxon>Bacteria</taxon>
        <taxon>Pseudomonadati</taxon>
        <taxon>Pseudomonadota</taxon>
        <taxon>Betaproteobacteria</taxon>
        <taxon>Rhodocyclales</taxon>
        <taxon>Rhodocyclaceae</taxon>
        <taxon>Aromatoleum</taxon>
    </lineage>
</organism>
<protein>
    <submittedName>
        <fullName evidence="2">DUF2917 domain-containing protein</fullName>
    </submittedName>
</protein>
<proteinExistence type="predicted"/>
<evidence type="ECO:0000256" key="1">
    <source>
        <dbReference type="SAM" id="MobiDB-lite"/>
    </source>
</evidence>
<feature type="region of interest" description="Disordered" evidence="1">
    <location>
        <begin position="83"/>
        <end position="105"/>
    </location>
</feature>
<sequence>MRTETDSSLVTVARREFVELPEGRITRLHCVSGLLWVTEHGRSGDLVLRPGQSHTLEGGRSGVVQALQPSTLRLHPQPLRPTRRNAVEPRCKPDIGDVPGAARTV</sequence>
<keyword evidence="3" id="KW-1185">Reference proteome</keyword>
<gene>
    <name evidence="2" type="ORF">U5817_25155</name>
</gene>
<accession>A0ABZ1APK7</accession>
<dbReference type="RefSeq" id="WP_169132459.1">
    <property type="nucleotide sequence ID" value="NZ_CAWPLS010000301.1"/>
</dbReference>
<name>A0ABZ1APK7_AROEV</name>
<feature type="compositionally biased region" description="Basic and acidic residues" evidence="1">
    <location>
        <begin position="85"/>
        <end position="95"/>
    </location>
</feature>
<dbReference type="EMBL" id="CP141259">
    <property type="protein sequence ID" value="WRL46447.1"/>
    <property type="molecule type" value="Genomic_DNA"/>
</dbReference>
<reference evidence="2 3" key="1">
    <citation type="submission" date="2023-12" db="EMBL/GenBank/DDBJ databases">
        <title>A. evansii MAY27, complete genome.</title>
        <authorList>
            <person name="Wang Y."/>
        </authorList>
    </citation>
    <scope>NUCLEOTIDE SEQUENCE [LARGE SCALE GENOMIC DNA]</scope>
    <source>
        <strain evidence="2 3">MAY27</strain>
    </source>
</reference>
<dbReference type="Proteomes" id="UP001626593">
    <property type="component" value="Chromosome"/>
</dbReference>